<dbReference type="InterPro" id="IPR016181">
    <property type="entry name" value="Acyl_CoA_acyltransferase"/>
</dbReference>
<dbReference type="SUPFAM" id="SSF55729">
    <property type="entry name" value="Acyl-CoA N-acyltransferases (Nat)"/>
    <property type="match status" value="1"/>
</dbReference>
<protein>
    <submittedName>
        <fullName evidence="2">Acetyltransferase</fullName>
    </submittedName>
</protein>
<reference evidence="2 3" key="1">
    <citation type="submission" date="2019-01" db="EMBL/GenBank/DDBJ databases">
        <title>Genome sequencing of strain 2JSPR-7.</title>
        <authorList>
            <person name="Heo J."/>
            <person name="Kim S.-J."/>
            <person name="Kim J.-S."/>
            <person name="Hong S.-B."/>
            <person name="Kwon S.-W."/>
        </authorList>
    </citation>
    <scope>NUCLEOTIDE SEQUENCE [LARGE SCALE GENOMIC DNA]</scope>
    <source>
        <strain evidence="2 3">2JSPR-7</strain>
    </source>
</reference>
<dbReference type="PROSITE" id="PS51186">
    <property type="entry name" value="GNAT"/>
    <property type="match status" value="1"/>
</dbReference>
<dbReference type="OrthoDB" id="4821781at2"/>
<evidence type="ECO:0000259" key="1">
    <source>
        <dbReference type="PROSITE" id="PS51186"/>
    </source>
</evidence>
<evidence type="ECO:0000313" key="3">
    <source>
        <dbReference type="Proteomes" id="UP000291758"/>
    </source>
</evidence>
<name>A0A4P6EK31_9MICO</name>
<dbReference type="KEGG" id="xyl:ET495_03335"/>
<dbReference type="Proteomes" id="UP000291758">
    <property type="component" value="Chromosome"/>
</dbReference>
<dbReference type="InterPro" id="IPR000182">
    <property type="entry name" value="GNAT_dom"/>
</dbReference>
<keyword evidence="3" id="KW-1185">Reference proteome</keyword>
<accession>A0A4P6EK31</accession>
<feature type="domain" description="N-acetyltransferase" evidence="1">
    <location>
        <begin position="64"/>
        <end position="213"/>
    </location>
</feature>
<proteinExistence type="predicted"/>
<dbReference type="Gene3D" id="3.40.630.30">
    <property type="match status" value="1"/>
</dbReference>
<keyword evidence="2" id="KW-0808">Transferase</keyword>
<dbReference type="GO" id="GO:0016747">
    <property type="term" value="F:acyltransferase activity, transferring groups other than amino-acyl groups"/>
    <property type="evidence" value="ECO:0007669"/>
    <property type="project" value="InterPro"/>
</dbReference>
<dbReference type="EMBL" id="CP035495">
    <property type="protein sequence ID" value="QAY62446.1"/>
    <property type="molecule type" value="Genomic_DNA"/>
</dbReference>
<organism evidence="2 3">
    <name type="scientific">Xylanimonas allomyrinae</name>
    <dbReference type="NCBI Taxonomy" id="2509459"/>
    <lineage>
        <taxon>Bacteria</taxon>
        <taxon>Bacillati</taxon>
        <taxon>Actinomycetota</taxon>
        <taxon>Actinomycetes</taxon>
        <taxon>Micrococcales</taxon>
        <taxon>Promicromonosporaceae</taxon>
        <taxon>Xylanimonas</taxon>
    </lineage>
</organism>
<gene>
    <name evidence="2" type="ORF">ET495_03335</name>
</gene>
<dbReference type="AlphaFoldDB" id="A0A4P6EK31"/>
<dbReference type="RefSeq" id="WP_129202587.1">
    <property type="nucleotide sequence ID" value="NZ_CP035495.1"/>
</dbReference>
<evidence type="ECO:0000313" key="2">
    <source>
        <dbReference type="EMBL" id="QAY62446.1"/>
    </source>
</evidence>
<sequence>MTHHKTIAVRSDDPQRTDLERAGWTVAGESWGARLRLAEPGTSQRVAAEARLHDAVAAARARGYDVVELGPDDVAAIAALEASTEPDYPSTPSTAHSAPGAQDLRTLFAHGVRFFGARTGDGELVAVSTIERRADRAETGFTSVRSDHRGRGLAYAVKAAAVLALIAEGFTVFGTGGAAANAGSLAMNRGLGYVVEEHWYDYRAPEPITTRLG</sequence>